<proteinExistence type="predicted"/>
<accession>A0A2T3BEA7</accession>
<reference evidence="1 2" key="1">
    <citation type="journal article" date="2018" name="New Phytol.">
        <title>Comparative genomics and transcriptomics depict ericoid mycorrhizal fungi as versatile saprotrophs and plant mutualists.</title>
        <authorList>
            <person name="Martino E."/>
            <person name="Morin E."/>
            <person name="Grelet G.A."/>
            <person name="Kuo A."/>
            <person name="Kohler A."/>
            <person name="Daghino S."/>
            <person name="Barry K.W."/>
            <person name="Cichocki N."/>
            <person name="Clum A."/>
            <person name="Dockter R.B."/>
            <person name="Hainaut M."/>
            <person name="Kuo R.C."/>
            <person name="LaButti K."/>
            <person name="Lindahl B.D."/>
            <person name="Lindquist E.A."/>
            <person name="Lipzen A."/>
            <person name="Khouja H.R."/>
            <person name="Magnuson J."/>
            <person name="Murat C."/>
            <person name="Ohm R.A."/>
            <person name="Singer S.W."/>
            <person name="Spatafora J.W."/>
            <person name="Wang M."/>
            <person name="Veneault-Fourrey C."/>
            <person name="Henrissat B."/>
            <person name="Grigoriev I.V."/>
            <person name="Martin F.M."/>
            <person name="Perotto S."/>
        </authorList>
    </citation>
    <scope>NUCLEOTIDE SEQUENCE [LARGE SCALE GENOMIC DNA]</scope>
    <source>
        <strain evidence="1 2">ATCC 22711</strain>
    </source>
</reference>
<sequence>MHFAKQFTDHIHTMENPATASWGLSISDADFAKLKRGVRPRDMDDKWIFKAMTDEELADEATTTNGATTDEATTDKELTDEELIDELLMDEATTDEALTDKATLDLDQDGNISIRRSWTNKELYRLAVKPSEGGTSAKIEAITWEQNQGDRISEEQAKIDAVILCRQILECDFAAAPDYDPLLFSAFPRG</sequence>
<organism evidence="1 2">
    <name type="scientific">Amorphotheca resinae ATCC 22711</name>
    <dbReference type="NCBI Taxonomy" id="857342"/>
    <lineage>
        <taxon>Eukaryota</taxon>
        <taxon>Fungi</taxon>
        <taxon>Dikarya</taxon>
        <taxon>Ascomycota</taxon>
        <taxon>Pezizomycotina</taxon>
        <taxon>Leotiomycetes</taxon>
        <taxon>Helotiales</taxon>
        <taxon>Amorphothecaceae</taxon>
        <taxon>Amorphotheca</taxon>
    </lineage>
</organism>
<dbReference type="STRING" id="857342.A0A2T3BEA7"/>
<evidence type="ECO:0000313" key="1">
    <source>
        <dbReference type="EMBL" id="PSS27712.1"/>
    </source>
</evidence>
<name>A0A2T3BEA7_AMORE</name>
<dbReference type="EMBL" id="KZ679006">
    <property type="protein sequence ID" value="PSS27712.1"/>
    <property type="molecule type" value="Genomic_DNA"/>
</dbReference>
<dbReference type="GeneID" id="36571409"/>
<dbReference type="RefSeq" id="XP_024725237.1">
    <property type="nucleotide sequence ID" value="XM_024863328.1"/>
</dbReference>
<dbReference type="OrthoDB" id="4521980at2759"/>
<dbReference type="Proteomes" id="UP000241818">
    <property type="component" value="Unassembled WGS sequence"/>
</dbReference>
<dbReference type="InParanoid" id="A0A2T3BEA7"/>
<protein>
    <submittedName>
        <fullName evidence="1">Uncharacterized protein</fullName>
    </submittedName>
</protein>
<dbReference type="AlphaFoldDB" id="A0A2T3BEA7"/>
<gene>
    <name evidence="1" type="ORF">M430DRAFT_157856</name>
</gene>
<evidence type="ECO:0000313" key="2">
    <source>
        <dbReference type="Proteomes" id="UP000241818"/>
    </source>
</evidence>
<keyword evidence="2" id="KW-1185">Reference proteome</keyword>